<proteinExistence type="predicted"/>
<reference evidence="2" key="2">
    <citation type="submission" date="2015-06" db="UniProtKB">
        <authorList>
            <consortium name="EnsemblMetazoa"/>
        </authorList>
    </citation>
    <scope>IDENTIFICATION</scope>
</reference>
<dbReference type="EnsemblMetazoa" id="tetur09g06726.1">
    <property type="protein sequence ID" value="tetur09g06726.1"/>
    <property type="gene ID" value="tetur09g06726"/>
</dbReference>
<organism evidence="2 3">
    <name type="scientific">Tetranychus urticae</name>
    <name type="common">Two-spotted spider mite</name>
    <dbReference type="NCBI Taxonomy" id="32264"/>
    <lineage>
        <taxon>Eukaryota</taxon>
        <taxon>Metazoa</taxon>
        <taxon>Ecdysozoa</taxon>
        <taxon>Arthropoda</taxon>
        <taxon>Chelicerata</taxon>
        <taxon>Arachnida</taxon>
        <taxon>Acari</taxon>
        <taxon>Acariformes</taxon>
        <taxon>Trombidiformes</taxon>
        <taxon>Prostigmata</taxon>
        <taxon>Eleutherengona</taxon>
        <taxon>Raphignathae</taxon>
        <taxon>Tetranychoidea</taxon>
        <taxon>Tetranychidae</taxon>
        <taxon>Tetranychus</taxon>
    </lineage>
</organism>
<reference evidence="3" key="1">
    <citation type="submission" date="2011-08" db="EMBL/GenBank/DDBJ databases">
        <authorList>
            <person name="Rombauts S."/>
        </authorList>
    </citation>
    <scope>NUCLEOTIDE SEQUENCE</scope>
    <source>
        <strain evidence="3">London</strain>
    </source>
</reference>
<dbReference type="EMBL" id="CAEY01002034">
    <property type="status" value="NOT_ANNOTATED_CDS"/>
    <property type="molecule type" value="Genomic_DNA"/>
</dbReference>
<sequence>MAERFSPIEEIEIKVPFSKLLQLYTDHPIPQHQKASKKLASEFIQYDKYNFREFKREVYTLTHQNKNYNYVRLSVIYKNNLIQTEACREKKKEAKGYASELMISEILSSDKYFYMKHDQANALKNFDEISLMPPYVIGLPNYRGHCFFVPLFVPLFNIYDFVETLVKANDIAIGYLDAHRRKRPGSKSSRNQSNPDLEQYQEEPEFLWTRAIMDFFSVYRKASRQGELKVENVPNNIHVKYPKLYGDYFNKAKSGAYQKTRNQDDLRLDRRLIKICLELADFQSPSYAEPGGFVCKLFKDILRKLSAESLVIPSESPFNELFNTEIRFEYFCENCALSIPKFKKRKSFSMFRIPAEHETYGSIQEIIDDHKYFLSLQNEKCEHIKKGIVCNNKMKDLQNIVITKLPKILAFETVPYEKKGIPITMSEEITIKSGENISTYELRSYSVVFEVFKDAKGDLISLRHILPDDRVKESGGLHIMANIKTNLGWFEVNNDKVYEPLRDYPFVKPENLIFYVKKNDLSHIPRVGNFYDVEGDLIITADDDVVMFADDNCDW</sequence>
<evidence type="ECO:0000313" key="3">
    <source>
        <dbReference type="Proteomes" id="UP000015104"/>
    </source>
</evidence>
<evidence type="ECO:0000313" key="2">
    <source>
        <dbReference type="EnsemblMetazoa" id="tetur09g06726.1"/>
    </source>
</evidence>
<evidence type="ECO:0000259" key="1">
    <source>
        <dbReference type="PROSITE" id="PS50235"/>
    </source>
</evidence>
<dbReference type="Proteomes" id="UP000015104">
    <property type="component" value="Unassembled WGS sequence"/>
</dbReference>
<name>T1KEI6_TETUR</name>
<keyword evidence="3" id="KW-1185">Reference proteome</keyword>
<dbReference type="PROSITE" id="PS50235">
    <property type="entry name" value="USP_3"/>
    <property type="match status" value="1"/>
</dbReference>
<dbReference type="AlphaFoldDB" id="T1KEI6"/>
<dbReference type="InterPro" id="IPR028889">
    <property type="entry name" value="USP"/>
</dbReference>
<dbReference type="HOGENOM" id="CLU_491207_0_0_1"/>
<feature type="domain" description="USP" evidence="1">
    <location>
        <begin position="137"/>
        <end position="518"/>
    </location>
</feature>
<protein>
    <recommendedName>
        <fullName evidence="1">USP domain-containing protein</fullName>
    </recommendedName>
</protein>
<accession>T1KEI6</accession>